<dbReference type="PANTHER" id="PTHR14401">
    <property type="entry name" value="CENTROMERE PROTEIN K"/>
    <property type="match status" value="1"/>
</dbReference>
<accession>A0A162JFE3</accession>
<dbReference type="EMBL" id="AZHD01000001">
    <property type="protein sequence ID" value="OAA68102.1"/>
    <property type="molecule type" value="Genomic_DNA"/>
</dbReference>
<sequence>MEQEPRSITRDDLHATYVEQSIKELQRMIQNREDALTELRSTARAVPVPTAAASLEIIAAAYEDAAQTEPFLPFPDSVLPALLALRKTHQVLAESQTYVASQGTPSLDKARKQLIMDKARLEGQKALEKALEARRAALRAGLETRRHMTVAQRRQEALDALRAKKRDYDRETSVLLRALKTFIQTRLGPMLAAEALGGPVVGGLVDIQADDLAAGFSAQGKLKKPSSQNNKADNQGRDNDRRQRRIDEIWGPRRHQTRGGGEDDDDNDDDHDDDDDEEEDDSSNGHPQDEASAASTELQELTEELLNALADAGGDSSLAYVVVPRESAAARFLVRSKVAQFHPKDAMRLRLVDFGRELDD</sequence>
<keyword evidence="5" id="KW-0175">Coiled coil</keyword>
<evidence type="ECO:0000256" key="3">
    <source>
        <dbReference type="ARBA" id="ARBA00005795"/>
    </source>
</evidence>
<feature type="compositionally biased region" description="Basic and acidic residues" evidence="8">
    <location>
        <begin position="234"/>
        <end position="251"/>
    </location>
</feature>
<evidence type="ECO:0000313" key="9">
    <source>
        <dbReference type="EMBL" id="OAA68102.1"/>
    </source>
</evidence>
<protein>
    <recommendedName>
        <fullName evidence="11">Centromere protein Cenp-K</fullName>
    </recommendedName>
</protein>
<keyword evidence="7" id="KW-0137">Centromere</keyword>
<dbReference type="AlphaFoldDB" id="A0A162JFE3"/>
<dbReference type="GO" id="GO:0000775">
    <property type="term" value="C:chromosome, centromeric region"/>
    <property type="evidence" value="ECO:0007669"/>
    <property type="project" value="UniProtKB-SubCell"/>
</dbReference>
<dbReference type="GO" id="GO:0000070">
    <property type="term" value="P:mitotic sister chromatid segregation"/>
    <property type="evidence" value="ECO:0007669"/>
    <property type="project" value="TreeGrafter"/>
</dbReference>
<evidence type="ECO:0000256" key="1">
    <source>
        <dbReference type="ARBA" id="ARBA00004123"/>
    </source>
</evidence>
<feature type="compositionally biased region" description="Acidic residues" evidence="8">
    <location>
        <begin position="262"/>
        <end position="282"/>
    </location>
</feature>
<dbReference type="GO" id="GO:0005634">
    <property type="term" value="C:nucleus"/>
    <property type="evidence" value="ECO:0007669"/>
    <property type="project" value="UniProtKB-SubCell"/>
</dbReference>
<evidence type="ECO:0000256" key="6">
    <source>
        <dbReference type="ARBA" id="ARBA00023242"/>
    </source>
</evidence>
<dbReference type="OrthoDB" id="9445768at2759"/>
<evidence type="ECO:0000256" key="4">
    <source>
        <dbReference type="ARBA" id="ARBA00022454"/>
    </source>
</evidence>
<comment type="caution">
    <text evidence="9">The sequence shown here is derived from an EMBL/GenBank/DDBJ whole genome shotgun (WGS) entry which is preliminary data.</text>
</comment>
<proteinExistence type="inferred from homology"/>
<dbReference type="Proteomes" id="UP000076874">
    <property type="component" value="Unassembled WGS sequence"/>
</dbReference>
<dbReference type="GO" id="GO:0051382">
    <property type="term" value="P:kinetochore assembly"/>
    <property type="evidence" value="ECO:0007669"/>
    <property type="project" value="InterPro"/>
</dbReference>
<evidence type="ECO:0000256" key="5">
    <source>
        <dbReference type="ARBA" id="ARBA00023054"/>
    </source>
</evidence>
<reference evidence="9 10" key="1">
    <citation type="journal article" date="2016" name="Genome Biol. Evol.">
        <title>Divergent and convergent evolution of fungal pathogenicity.</title>
        <authorList>
            <person name="Shang Y."/>
            <person name="Xiao G."/>
            <person name="Zheng P."/>
            <person name="Cen K."/>
            <person name="Zhan S."/>
            <person name="Wang C."/>
        </authorList>
    </citation>
    <scope>NUCLEOTIDE SEQUENCE [LARGE SCALE GENOMIC DNA]</scope>
    <source>
        <strain evidence="9 10">RCEF 264</strain>
    </source>
</reference>
<evidence type="ECO:0000256" key="8">
    <source>
        <dbReference type="SAM" id="MobiDB-lite"/>
    </source>
</evidence>
<evidence type="ECO:0000256" key="2">
    <source>
        <dbReference type="ARBA" id="ARBA00004584"/>
    </source>
</evidence>
<gene>
    <name evidence="9" type="ORF">SPI_00297</name>
</gene>
<keyword evidence="6" id="KW-0539">Nucleus</keyword>
<comment type="similarity">
    <text evidence="3">Belongs to the CENP-K/MCM22 family.</text>
</comment>
<keyword evidence="4" id="KW-0158">Chromosome</keyword>
<keyword evidence="10" id="KW-1185">Reference proteome</keyword>
<dbReference type="InterPro" id="IPR020993">
    <property type="entry name" value="Centromere_CenpK"/>
</dbReference>
<evidence type="ECO:0000256" key="7">
    <source>
        <dbReference type="ARBA" id="ARBA00023328"/>
    </source>
</evidence>
<evidence type="ECO:0000313" key="10">
    <source>
        <dbReference type="Proteomes" id="UP000076874"/>
    </source>
</evidence>
<organism evidence="9 10">
    <name type="scientific">Niveomyces insectorum RCEF 264</name>
    <dbReference type="NCBI Taxonomy" id="1081102"/>
    <lineage>
        <taxon>Eukaryota</taxon>
        <taxon>Fungi</taxon>
        <taxon>Dikarya</taxon>
        <taxon>Ascomycota</taxon>
        <taxon>Pezizomycotina</taxon>
        <taxon>Sordariomycetes</taxon>
        <taxon>Hypocreomycetidae</taxon>
        <taxon>Hypocreales</taxon>
        <taxon>Cordycipitaceae</taxon>
        <taxon>Niveomyces</taxon>
    </lineage>
</organism>
<feature type="region of interest" description="Disordered" evidence="8">
    <location>
        <begin position="218"/>
        <end position="298"/>
    </location>
</feature>
<evidence type="ECO:0008006" key="11">
    <source>
        <dbReference type="Google" id="ProtNLM"/>
    </source>
</evidence>
<comment type="subcellular location">
    <subcellularLocation>
        <location evidence="2">Chromosome</location>
        <location evidence="2">Centromere</location>
    </subcellularLocation>
    <subcellularLocation>
        <location evidence="1">Nucleus</location>
    </subcellularLocation>
</comment>
<dbReference type="PANTHER" id="PTHR14401:SF6">
    <property type="entry name" value="CENTROMERE PROTEIN K"/>
    <property type="match status" value="1"/>
</dbReference>
<name>A0A162JFE3_9HYPO</name>